<name>A0A6J7HAH8_9ZZZZ</name>
<evidence type="ECO:0000313" key="1">
    <source>
        <dbReference type="EMBL" id="CAB4918017.1"/>
    </source>
</evidence>
<reference evidence="1" key="1">
    <citation type="submission" date="2020-05" db="EMBL/GenBank/DDBJ databases">
        <authorList>
            <person name="Chiriac C."/>
            <person name="Salcher M."/>
            <person name="Ghai R."/>
            <person name="Kavagutti S V."/>
        </authorList>
    </citation>
    <scope>NUCLEOTIDE SEQUENCE</scope>
</reference>
<organism evidence="1">
    <name type="scientific">freshwater metagenome</name>
    <dbReference type="NCBI Taxonomy" id="449393"/>
    <lineage>
        <taxon>unclassified sequences</taxon>
        <taxon>metagenomes</taxon>
        <taxon>ecological metagenomes</taxon>
    </lineage>
</organism>
<protein>
    <submittedName>
        <fullName evidence="1">Unannotated protein</fullName>
    </submittedName>
</protein>
<gene>
    <name evidence="1" type="ORF">UFOPK3494_01916</name>
</gene>
<sequence length="42" mass="4579">MGVFLCQEIIGQLESARDFGGDEALVGKTHRLVMHPLVQVAL</sequence>
<accession>A0A6J7HAH8</accession>
<dbReference type="EMBL" id="CAFBMF010000230">
    <property type="protein sequence ID" value="CAB4918017.1"/>
    <property type="molecule type" value="Genomic_DNA"/>
</dbReference>
<proteinExistence type="predicted"/>
<dbReference type="AlphaFoldDB" id="A0A6J7HAH8"/>